<evidence type="ECO:0000313" key="2">
    <source>
        <dbReference type="Proteomes" id="UP001055811"/>
    </source>
</evidence>
<accession>A0ACB8ZTZ3</accession>
<name>A0ACB8ZTZ3_CICIN</name>
<sequence length="196" mass="22802">MSSSPGSSYFGSSLSFTLRGRGRGRGGFGYGRFARQEKYEVFPEIDKLHNVNLKQKDEELTQKDKELKQKYKELNSVHTSLIFQTVGKNVRPIKKKNIQWDLQSDLQKLDIFEKLDQDQDEEKKEDEDEDEDMENIEEEVGYEDDDYAQNQDFDDDEDDFNMNDDFGDGMQNHCTVIDVNGKKMSPKKSAFDEGCY</sequence>
<dbReference type="Proteomes" id="UP001055811">
    <property type="component" value="Linkage Group LG08"/>
</dbReference>
<protein>
    <submittedName>
        <fullName evidence="1">Uncharacterized protein</fullName>
    </submittedName>
</protein>
<evidence type="ECO:0000313" key="1">
    <source>
        <dbReference type="EMBL" id="KAI3701164.1"/>
    </source>
</evidence>
<keyword evidence="2" id="KW-1185">Reference proteome</keyword>
<reference evidence="1 2" key="2">
    <citation type="journal article" date="2022" name="Mol. Ecol. Resour.">
        <title>The genomes of chicory, endive, great burdock and yacon provide insights into Asteraceae paleo-polyploidization history and plant inulin production.</title>
        <authorList>
            <person name="Fan W."/>
            <person name="Wang S."/>
            <person name="Wang H."/>
            <person name="Wang A."/>
            <person name="Jiang F."/>
            <person name="Liu H."/>
            <person name="Zhao H."/>
            <person name="Xu D."/>
            <person name="Zhang Y."/>
        </authorList>
    </citation>
    <scope>NUCLEOTIDE SEQUENCE [LARGE SCALE GENOMIC DNA]</scope>
    <source>
        <strain evidence="2">cv. Punajuju</strain>
        <tissue evidence="1">Leaves</tissue>
    </source>
</reference>
<gene>
    <name evidence="1" type="ORF">L2E82_45811</name>
</gene>
<organism evidence="1 2">
    <name type="scientific">Cichorium intybus</name>
    <name type="common">Chicory</name>
    <dbReference type="NCBI Taxonomy" id="13427"/>
    <lineage>
        <taxon>Eukaryota</taxon>
        <taxon>Viridiplantae</taxon>
        <taxon>Streptophyta</taxon>
        <taxon>Embryophyta</taxon>
        <taxon>Tracheophyta</taxon>
        <taxon>Spermatophyta</taxon>
        <taxon>Magnoliopsida</taxon>
        <taxon>eudicotyledons</taxon>
        <taxon>Gunneridae</taxon>
        <taxon>Pentapetalae</taxon>
        <taxon>asterids</taxon>
        <taxon>campanulids</taxon>
        <taxon>Asterales</taxon>
        <taxon>Asteraceae</taxon>
        <taxon>Cichorioideae</taxon>
        <taxon>Cichorieae</taxon>
        <taxon>Cichoriinae</taxon>
        <taxon>Cichorium</taxon>
    </lineage>
</organism>
<dbReference type="EMBL" id="CM042016">
    <property type="protein sequence ID" value="KAI3701164.1"/>
    <property type="molecule type" value="Genomic_DNA"/>
</dbReference>
<comment type="caution">
    <text evidence="1">The sequence shown here is derived from an EMBL/GenBank/DDBJ whole genome shotgun (WGS) entry which is preliminary data.</text>
</comment>
<reference evidence="2" key="1">
    <citation type="journal article" date="2022" name="Mol. Ecol. Resour.">
        <title>The genomes of chicory, endive, great burdock and yacon provide insights into Asteraceae palaeo-polyploidization history and plant inulin production.</title>
        <authorList>
            <person name="Fan W."/>
            <person name="Wang S."/>
            <person name="Wang H."/>
            <person name="Wang A."/>
            <person name="Jiang F."/>
            <person name="Liu H."/>
            <person name="Zhao H."/>
            <person name="Xu D."/>
            <person name="Zhang Y."/>
        </authorList>
    </citation>
    <scope>NUCLEOTIDE SEQUENCE [LARGE SCALE GENOMIC DNA]</scope>
    <source>
        <strain evidence="2">cv. Punajuju</strain>
    </source>
</reference>
<proteinExistence type="predicted"/>